<reference evidence="3" key="1">
    <citation type="journal article" date="2019" name="Int. J. Syst. Evol. Microbiol.">
        <title>The Global Catalogue of Microorganisms (GCM) 10K type strain sequencing project: providing services to taxonomists for standard genome sequencing and annotation.</title>
        <authorList>
            <consortium name="The Broad Institute Genomics Platform"/>
            <consortium name="The Broad Institute Genome Sequencing Center for Infectious Disease"/>
            <person name="Wu L."/>
            <person name="Ma J."/>
        </authorList>
    </citation>
    <scope>NUCLEOTIDE SEQUENCE [LARGE SCALE GENOMIC DNA]</scope>
    <source>
        <strain evidence="3">JCM 9092</strain>
    </source>
</reference>
<gene>
    <name evidence="2" type="ORF">GCM10010449_50850</name>
</gene>
<feature type="domain" description="MmyB-like transcription regulator ligand binding" evidence="1">
    <location>
        <begin position="2"/>
        <end position="48"/>
    </location>
</feature>
<dbReference type="Gene3D" id="3.30.450.180">
    <property type="match status" value="1"/>
</dbReference>
<dbReference type="EMBL" id="BAAAUG010000092">
    <property type="protein sequence ID" value="GAA3122844.1"/>
    <property type="molecule type" value="Genomic_DNA"/>
</dbReference>
<proteinExistence type="predicted"/>
<name>A0ABP6MT16_9ACTN</name>
<dbReference type="Proteomes" id="UP001501637">
    <property type="component" value="Unassembled WGS sequence"/>
</dbReference>
<accession>A0ABP6MT16</accession>
<dbReference type="InterPro" id="IPR041413">
    <property type="entry name" value="MLTR_LBD"/>
</dbReference>
<dbReference type="Pfam" id="PF17765">
    <property type="entry name" value="MLTR_LBD"/>
    <property type="match status" value="1"/>
</dbReference>
<sequence length="66" mass="7281">MGTKRLRHPLVGELTLDWDTLTASTDADQQLVVWTAEPGTPSYDGLRILASWAADHTDVRTNSLDT</sequence>
<organism evidence="2 3">
    <name type="scientific">Streptomyces rectiviolaceus</name>
    <dbReference type="NCBI Taxonomy" id="332591"/>
    <lineage>
        <taxon>Bacteria</taxon>
        <taxon>Bacillati</taxon>
        <taxon>Actinomycetota</taxon>
        <taxon>Actinomycetes</taxon>
        <taxon>Kitasatosporales</taxon>
        <taxon>Streptomycetaceae</taxon>
        <taxon>Streptomyces</taxon>
    </lineage>
</organism>
<comment type="caution">
    <text evidence="2">The sequence shown here is derived from an EMBL/GenBank/DDBJ whole genome shotgun (WGS) entry which is preliminary data.</text>
</comment>
<evidence type="ECO:0000313" key="3">
    <source>
        <dbReference type="Proteomes" id="UP001501637"/>
    </source>
</evidence>
<keyword evidence="3" id="KW-1185">Reference proteome</keyword>
<protein>
    <recommendedName>
        <fullName evidence="1">MmyB-like transcription regulator ligand binding domain-containing protein</fullName>
    </recommendedName>
</protein>
<evidence type="ECO:0000259" key="1">
    <source>
        <dbReference type="Pfam" id="PF17765"/>
    </source>
</evidence>
<evidence type="ECO:0000313" key="2">
    <source>
        <dbReference type="EMBL" id="GAA3122844.1"/>
    </source>
</evidence>